<protein>
    <submittedName>
        <fullName evidence="1">Uncharacterized protein</fullName>
    </submittedName>
</protein>
<evidence type="ECO:0000313" key="2">
    <source>
        <dbReference type="Proteomes" id="UP000307244"/>
    </source>
</evidence>
<comment type="caution">
    <text evidence="1">The sequence shown here is derived from an EMBL/GenBank/DDBJ whole genome shotgun (WGS) entry which is preliminary data.</text>
</comment>
<gene>
    <name evidence="1" type="ORF">FA047_17325</name>
</gene>
<evidence type="ECO:0000313" key="1">
    <source>
        <dbReference type="EMBL" id="TKC04345.1"/>
    </source>
</evidence>
<reference evidence="1 2" key="1">
    <citation type="submission" date="2019-04" db="EMBL/GenBank/DDBJ databases">
        <title>Pedobacter sp. RP-3-15 sp. nov., isolated from Arctic soil.</title>
        <authorList>
            <person name="Dahal R.H."/>
            <person name="Kim D.-U."/>
        </authorList>
    </citation>
    <scope>NUCLEOTIDE SEQUENCE [LARGE SCALE GENOMIC DNA]</scope>
    <source>
        <strain evidence="1 2">RP-3-15</strain>
    </source>
</reference>
<dbReference type="AlphaFoldDB" id="A0A4U1CC85"/>
<proteinExistence type="predicted"/>
<dbReference type="RefSeq" id="WP_136837338.1">
    <property type="nucleotide sequence ID" value="NZ_SWBQ01000005.1"/>
</dbReference>
<keyword evidence="2" id="KW-1185">Reference proteome</keyword>
<dbReference type="Proteomes" id="UP000307244">
    <property type="component" value="Unassembled WGS sequence"/>
</dbReference>
<dbReference type="EMBL" id="SWBQ01000005">
    <property type="protein sequence ID" value="TKC04345.1"/>
    <property type="molecule type" value="Genomic_DNA"/>
</dbReference>
<dbReference type="OrthoDB" id="570299at2"/>
<sequence>MMNNDLELDKGQAGEDFVNFIAYQSFLKYWCFPGPLDIAKDYKEICDLLVVFDDICLIVSVKNYTFKGNYERYFNNTIEKAISQIEGAERKLFGQRPIVLKHPDRSEEVFIKETINHVYRIVINLSQDVKYYQTSVFRNSKHFTIMDALAWKSAITEMSTLPDMIQYLTSRCNLFSTHPAFMFPREEYDFHTNDKISAASAIEKIALDGEKVTMVLGSELDLIANYINSGFKFSPELNHKLVNGISMFLDGQWNKYLKSKLSAQKEHFEQESYFIDHLVKNLLINTENGNFLAKLFFRLNRFDRADFARAFLKYHEDCVYGKSSKIKLNRTHYLMPKINMVFIFFDDDFNREDLDDFIALSLTHHHYLHDFKCAEVGALGMSRSGEDFVFGYAKLEDEHSEPEKLEMIKSFKKLGWQLTKIKDMESIK</sequence>
<name>A0A4U1CC85_9SPHI</name>
<accession>A0A4U1CC85</accession>
<organism evidence="1 2">
    <name type="scientific">Pedobacter frigoris</name>
    <dbReference type="NCBI Taxonomy" id="2571272"/>
    <lineage>
        <taxon>Bacteria</taxon>
        <taxon>Pseudomonadati</taxon>
        <taxon>Bacteroidota</taxon>
        <taxon>Sphingobacteriia</taxon>
        <taxon>Sphingobacteriales</taxon>
        <taxon>Sphingobacteriaceae</taxon>
        <taxon>Pedobacter</taxon>
    </lineage>
</organism>